<dbReference type="PANTHER" id="PTHR16515:SF57">
    <property type="entry name" value="ZINC FINGER PROTEIN 154-LIKE"/>
    <property type="match status" value="1"/>
</dbReference>
<feature type="domain" description="C2H2-type" evidence="10">
    <location>
        <begin position="704"/>
        <end position="731"/>
    </location>
</feature>
<dbReference type="Pfam" id="PF02023">
    <property type="entry name" value="SCAN"/>
    <property type="match status" value="2"/>
</dbReference>
<feature type="domain" description="C2H2-type" evidence="10">
    <location>
        <begin position="1557"/>
        <end position="1584"/>
    </location>
</feature>
<dbReference type="SMART" id="SM00431">
    <property type="entry name" value="SCAN"/>
    <property type="match status" value="2"/>
</dbReference>
<dbReference type="SUPFAM" id="SSF57667">
    <property type="entry name" value="beta-beta-alpha zinc fingers"/>
    <property type="match status" value="15"/>
</dbReference>
<dbReference type="Pfam" id="PF01352">
    <property type="entry name" value="KRAB"/>
    <property type="match status" value="2"/>
</dbReference>
<feature type="domain" description="C2H2-type" evidence="10">
    <location>
        <begin position="1641"/>
        <end position="1668"/>
    </location>
</feature>
<evidence type="ECO:0000259" key="10">
    <source>
        <dbReference type="PROSITE" id="PS50157"/>
    </source>
</evidence>
<feature type="domain" description="C2H2-type" evidence="10">
    <location>
        <begin position="648"/>
        <end position="675"/>
    </location>
</feature>
<proteinExistence type="predicted"/>
<feature type="domain" description="C2H2-type" evidence="10">
    <location>
        <begin position="732"/>
        <end position="759"/>
    </location>
</feature>
<feature type="domain" description="C2H2-type" evidence="10">
    <location>
        <begin position="508"/>
        <end position="535"/>
    </location>
</feature>
<feature type="domain" description="C2H2-type" evidence="10">
    <location>
        <begin position="424"/>
        <end position="451"/>
    </location>
</feature>
<evidence type="ECO:0000256" key="3">
    <source>
        <dbReference type="ARBA" id="ARBA00022737"/>
    </source>
</evidence>
<keyword evidence="7" id="KW-0804">Transcription</keyword>
<dbReference type="SMART" id="SM00355">
    <property type="entry name" value="ZnF_C2H2"/>
    <property type="match status" value="28"/>
</dbReference>
<dbReference type="SMART" id="SM00349">
    <property type="entry name" value="KRAB"/>
    <property type="match status" value="2"/>
</dbReference>
<dbReference type="SUPFAM" id="SSF109640">
    <property type="entry name" value="KRAB domain (Kruppel-associated box)"/>
    <property type="match status" value="2"/>
</dbReference>
<evidence type="ECO:0000256" key="2">
    <source>
        <dbReference type="ARBA" id="ARBA00022723"/>
    </source>
</evidence>
<feature type="domain" description="C2H2-type" evidence="10">
    <location>
        <begin position="1445"/>
        <end position="1472"/>
    </location>
</feature>
<keyword evidence="2" id="KW-0479">Metal-binding</keyword>
<evidence type="ECO:0000256" key="5">
    <source>
        <dbReference type="ARBA" id="ARBA00022833"/>
    </source>
</evidence>
<dbReference type="Gene3D" id="6.10.140.140">
    <property type="match status" value="2"/>
</dbReference>
<evidence type="ECO:0000259" key="12">
    <source>
        <dbReference type="PROSITE" id="PS50805"/>
    </source>
</evidence>
<dbReference type="PROSITE" id="PS00028">
    <property type="entry name" value="ZINC_FINGER_C2H2_1"/>
    <property type="match status" value="28"/>
</dbReference>
<accession>A0ABM3YVK1</accession>
<feature type="domain" description="SCAN box" evidence="11">
    <location>
        <begin position="80"/>
        <end position="155"/>
    </location>
</feature>
<dbReference type="PANTHER" id="PTHR16515">
    <property type="entry name" value="PR DOMAIN ZINC FINGER PROTEIN"/>
    <property type="match status" value="1"/>
</dbReference>
<keyword evidence="3" id="KW-0677">Repeat</keyword>
<dbReference type="InterPro" id="IPR036236">
    <property type="entry name" value="Znf_C2H2_sf"/>
</dbReference>
<keyword evidence="4 9" id="KW-0863">Zinc-finger</keyword>
<dbReference type="PROSITE" id="PS50805">
    <property type="entry name" value="KRAB"/>
    <property type="match status" value="2"/>
</dbReference>
<dbReference type="PROSITE" id="PS50804">
    <property type="entry name" value="SCAN_BOX"/>
    <property type="match status" value="2"/>
</dbReference>
<dbReference type="InterPro" id="IPR001909">
    <property type="entry name" value="KRAB"/>
</dbReference>
<gene>
    <name evidence="14" type="primary">LOC132709700</name>
</gene>
<feature type="domain" description="C2H2-type" evidence="10">
    <location>
        <begin position="620"/>
        <end position="647"/>
    </location>
</feature>
<comment type="subcellular location">
    <subcellularLocation>
        <location evidence="1">Nucleus</location>
    </subcellularLocation>
</comment>
<evidence type="ECO:0000256" key="6">
    <source>
        <dbReference type="ARBA" id="ARBA00023015"/>
    </source>
</evidence>
<dbReference type="InterPro" id="IPR036051">
    <property type="entry name" value="KRAB_dom_sf"/>
</dbReference>
<feature type="domain" description="C2H2-type" evidence="10">
    <location>
        <begin position="1501"/>
        <end position="1528"/>
    </location>
</feature>
<feature type="domain" description="C2H2-type" evidence="10">
    <location>
        <begin position="760"/>
        <end position="787"/>
    </location>
</feature>
<dbReference type="InterPro" id="IPR013087">
    <property type="entry name" value="Znf_C2H2_type"/>
</dbReference>
<feature type="domain" description="C2H2-type" evidence="10">
    <location>
        <begin position="1417"/>
        <end position="1444"/>
    </location>
</feature>
<evidence type="ECO:0000256" key="4">
    <source>
        <dbReference type="ARBA" id="ARBA00022771"/>
    </source>
</evidence>
<sequence length="1697" mass="195901">METAWKDGLMVDRITWLAFLNRKRADTDRERTAILPLASGRTGKGPSGAESGIHGEIWARTGQKMLEEGTIVSQVHAWNFRSVQYQEDEGPRGLCSQLHYFCSRWLRPEKHTKAQMLDLVVLEQFLALLPLQMESWVRECGAETSSQAVALVEGFLLSQAEEKKEQVELQPFAMEIRDPERKRHPSNLPEELFFRGIPQGDPFQDTPGGKNRRKLTLRFGGAETRIEPPTRESLVSFEEVAVDFPEEEWSQLDPHQRALHWEVMLENYKNVVSLGENDNKDSGEPIEVFRQGEVMKKPAIQIEFQRQERNLSNNWNKESSSSIVGQMQEFIDQRGKLKKKYIGKGVRLYEDTLDVNGPCPSQAKEPANIWKDEGKNYSWISTLSQENGSLESQKSFHMGENSNICNEHGNKILNKRTCIREKPYKCMECGKGFSQKSILITHQSIHTGEKPYKCMECGKGFRISSNLTSHQRIHRGEKPYKCMECGKDFTQRDHLTAHGRIHTGEKPFKCMECGKGFSQKGNLITHQRIHTGEKPFKCMECGKDFSTSGYLTCHQRIHTGEKPYKCMDCGKGFRTSNELASHQRIHTGEKPYKCMECGKGFSTSSYLTCHQRIHTGEKSYKCMECGKDFKRSDELTSHQRIHTGEKPYKCMECGKGFRTSSYLICHRRIHTGEKPYKCMECGKDFKRSNELASHQRIHTGEKPYKCIECGKDFKRSNELAYHQRIHTGEKPYKCMECGKGFSRSSYLTYHQRIHTGEKPYKCMECGKSFSKSSKLTRHQRIHTSEKPHKCMECGKGFSKPHSLIYHSMIHRLENPQNKYTFDVTRDHRPGAKDIKANWSTFQLTQDDLYSPFPLENQAELCRRLKRQPESLEDPEVEKDRERTAILPLASGRTGKGPSGAESGIHGEFWARTGQKMLKEGTIISHVHAWNFRSIQYQEDEGPRGLCSQLHYFCSRWLRPEKHTKAQMLDLVVLEQFLALLPLQMESWVRECGAETSSQAVALVEGFLLSQAEEKKEQVELQPFAMEIRDPERKRHPSNLPEELFFRGIPQGDPIQDTSGGKNRRKLTLCFGGAETRIEPPTRESLVSFEEVAVDFSEEEWSQLDPHQRALHWEVMLENYKNMVSLGENDNDNKDSGEPIKVFRQGDVMKKPAIQTEFQRQERNLSNNWNKESSSSIVAQMQDFIDQRGKLKKKYIGKGVRLFRDTLDVNGPCPSQAKEPANIWKDEGKNYSWISTLSQENGSLESQKSFHMGENSNIRNEHGNKILNKRTCIREKPYKCMECGKGFSQKSILITHQSIHTGEKPYKCMECGKDFTQRDHLTAHGRIHTGEKPFKCMECGKGFSQKGNLITHQRIHTGEKPYKCMECGKDFSTSGYLTCHQRIHTGEKPYKCMECGKGFRTSNELASHQRIHTGEKPYKCMECGKGFSTSSYLTCHQRIHTGEKSYKCMECGKDFKRSDELTSHQRIHTGEKPYKCMECGKGFRTSSYLICHRRIHTGEKPYKCMECGKDFKRSSYLTYHRRIHTGEKPYKCMECGKDFKRNNELASHQRIHTGEKPYKCMECGKDFKRSNELTSHQRIHTGEKPYKCMECGKGFSRSSYLTCHQRIHTGEKSYKCMECGKRFSKSSKLTRHQRIHTSEKPHKCMECGKGFSKPHSLIYHSMIHRLENPQNKYTFEGISSKHWNLQVLWLECFSLFIL</sequence>
<protein>
    <submittedName>
        <fullName evidence="14">Zinc finger protein 208-like</fullName>
    </submittedName>
</protein>
<dbReference type="Gene3D" id="3.30.160.60">
    <property type="entry name" value="Classic Zinc Finger"/>
    <property type="match status" value="28"/>
</dbReference>
<feature type="domain" description="C2H2-type" evidence="10">
    <location>
        <begin position="788"/>
        <end position="815"/>
    </location>
</feature>
<dbReference type="InterPro" id="IPR003309">
    <property type="entry name" value="SCAN_dom"/>
</dbReference>
<feature type="domain" description="KRAB" evidence="12">
    <location>
        <begin position="1086"/>
        <end position="1176"/>
    </location>
</feature>
<dbReference type="SUPFAM" id="SSF47353">
    <property type="entry name" value="Retrovirus capsid dimerization domain-like"/>
    <property type="match status" value="2"/>
</dbReference>
<feature type="domain" description="C2H2-type" evidence="10">
    <location>
        <begin position="564"/>
        <end position="591"/>
    </location>
</feature>
<evidence type="ECO:0000256" key="1">
    <source>
        <dbReference type="ARBA" id="ARBA00004123"/>
    </source>
</evidence>
<name>A0ABM3YVK1_PANGU</name>
<evidence type="ECO:0000256" key="9">
    <source>
        <dbReference type="PROSITE-ProRule" id="PRU00042"/>
    </source>
</evidence>
<dbReference type="InterPro" id="IPR050331">
    <property type="entry name" value="Zinc_finger"/>
</dbReference>
<feature type="domain" description="C2H2-type" evidence="10">
    <location>
        <begin position="1613"/>
        <end position="1640"/>
    </location>
</feature>
<keyword evidence="13" id="KW-1185">Reference proteome</keyword>
<dbReference type="CDD" id="cd07765">
    <property type="entry name" value="KRAB_A-box"/>
    <property type="match status" value="2"/>
</dbReference>
<reference evidence="14" key="1">
    <citation type="submission" date="2025-08" db="UniProtKB">
        <authorList>
            <consortium name="RefSeq"/>
        </authorList>
    </citation>
    <scope>IDENTIFICATION</scope>
    <source>
        <tissue evidence="14">Blood</tissue>
    </source>
</reference>
<feature type="domain" description="C2H2-type" evidence="10">
    <location>
        <begin position="676"/>
        <end position="703"/>
    </location>
</feature>
<feature type="domain" description="SCAN box" evidence="11">
    <location>
        <begin position="931"/>
        <end position="1006"/>
    </location>
</feature>
<feature type="domain" description="C2H2-type" evidence="10">
    <location>
        <begin position="1277"/>
        <end position="1304"/>
    </location>
</feature>
<keyword evidence="6" id="KW-0805">Transcription regulation</keyword>
<feature type="domain" description="C2H2-type" evidence="10">
    <location>
        <begin position="1333"/>
        <end position="1360"/>
    </location>
</feature>
<feature type="domain" description="C2H2-type" evidence="10">
    <location>
        <begin position="1361"/>
        <end position="1388"/>
    </location>
</feature>
<organism evidence="13 14">
    <name type="scientific">Pantherophis guttatus</name>
    <name type="common">Corn snake</name>
    <name type="synonym">Elaphe guttata</name>
    <dbReference type="NCBI Taxonomy" id="94885"/>
    <lineage>
        <taxon>Eukaryota</taxon>
        <taxon>Metazoa</taxon>
        <taxon>Chordata</taxon>
        <taxon>Craniata</taxon>
        <taxon>Vertebrata</taxon>
        <taxon>Euteleostomi</taxon>
        <taxon>Lepidosauria</taxon>
        <taxon>Squamata</taxon>
        <taxon>Bifurcata</taxon>
        <taxon>Unidentata</taxon>
        <taxon>Episquamata</taxon>
        <taxon>Toxicofera</taxon>
        <taxon>Serpentes</taxon>
        <taxon>Colubroidea</taxon>
        <taxon>Colubridae</taxon>
        <taxon>Colubrinae</taxon>
        <taxon>Pantherophis</taxon>
    </lineage>
</organism>
<dbReference type="GeneID" id="132709700"/>
<feature type="domain" description="C2H2-type" evidence="10">
    <location>
        <begin position="452"/>
        <end position="479"/>
    </location>
</feature>
<feature type="domain" description="C2H2-type" evidence="10">
    <location>
        <begin position="480"/>
        <end position="507"/>
    </location>
</feature>
<dbReference type="Gene3D" id="1.10.4020.10">
    <property type="entry name" value="DNA breaking-rejoining enzymes"/>
    <property type="match status" value="2"/>
</dbReference>
<feature type="domain" description="C2H2-type" evidence="10">
    <location>
        <begin position="592"/>
        <end position="619"/>
    </location>
</feature>
<dbReference type="CDD" id="cd07936">
    <property type="entry name" value="SCAN"/>
    <property type="match status" value="2"/>
</dbReference>
<dbReference type="PROSITE" id="PS50157">
    <property type="entry name" value="ZINC_FINGER_C2H2_2"/>
    <property type="match status" value="28"/>
</dbReference>
<dbReference type="Pfam" id="PF00096">
    <property type="entry name" value="zf-C2H2"/>
    <property type="match status" value="26"/>
</dbReference>
<feature type="domain" description="C2H2-type" evidence="10">
    <location>
        <begin position="1389"/>
        <end position="1416"/>
    </location>
</feature>
<keyword evidence="8" id="KW-0539">Nucleus</keyword>
<feature type="domain" description="C2H2-type" evidence="10">
    <location>
        <begin position="1473"/>
        <end position="1500"/>
    </location>
</feature>
<evidence type="ECO:0000256" key="7">
    <source>
        <dbReference type="ARBA" id="ARBA00023163"/>
    </source>
</evidence>
<evidence type="ECO:0000256" key="8">
    <source>
        <dbReference type="ARBA" id="ARBA00023242"/>
    </source>
</evidence>
<dbReference type="RefSeq" id="XP_060540151.1">
    <property type="nucleotide sequence ID" value="XM_060684168.1"/>
</dbReference>
<evidence type="ECO:0000259" key="11">
    <source>
        <dbReference type="PROSITE" id="PS50804"/>
    </source>
</evidence>
<feature type="domain" description="C2H2-type" evidence="10">
    <location>
        <begin position="1305"/>
        <end position="1332"/>
    </location>
</feature>
<feature type="domain" description="C2H2-type" evidence="10">
    <location>
        <begin position="536"/>
        <end position="563"/>
    </location>
</feature>
<dbReference type="InterPro" id="IPR038269">
    <property type="entry name" value="SCAN_sf"/>
</dbReference>
<dbReference type="Proteomes" id="UP001652622">
    <property type="component" value="Unplaced"/>
</dbReference>
<evidence type="ECO:0000313" key="13">
    <source>
        <dbReference type="Proteomes" id="UP001652622"/>
    </source>
</evidence>
<feature type="domain" description="KRAB" evidence="12">
    <location>
        <begin position="235"/>
        <end position="323"/>
    </location>
</feature>
<feature type="domain" description="C2H2-type" evidence="10">
    <location>
        <begin position="1585"/>
        <end position="1612"/>
    </location>
</feature>
<evidence type="ECO:0000313" key="14">
    <source>
        <dbReference type="RefSeq" id="XP_060540151.1"/>
    </source>
</evidence>
<feature type="domain" description="C2H2-type" evidence="10">
    <location>
        <begin position="1529"/>
        <end position="1556"/>
    </location>
</feature>
<keyword evidence="5" id="KW-0862">Zinc</keyword>